<evidence type="ECO:0000313" key="1">
    <source>
        <dbReference type="EMBL" id="MBA0583700.1"/>
    </source>
</evidence>
<gene>
    <name evidence="1" type="ORF">Gorai_014547</name>
</gene>
<dbReference type="Proteomes" id="UP000593578">
    <property type="component" value="Unassembled WGS sequence"/>
</dbReference>
<dbReference type="AlphaFoldDB" id="A0A7J8P3T3"/>
<name>A0A7J8P3T3_GOSRA</name>
<sequence>MEAKGGSVGDPLEISRTTKGMDHFKLIRSWL</sequence>
<reference evidence="1 2" key="1">
    <citation type="journal article" date="2019" name="Genome Biol. Evol.">
        <title>Insights into the evolution of the New World diploid cottons (Gossypium, subgenus Houzingenia) based on genome sequencing.</title>
        <authorList>
            <person name="Grover C.E."/>
            <person name="Arick M.A. 2nd"/>
            <person name="Thrash A."/>
            <person name="Conover J.L."/>
            <person name="Sanders W.S."/>
            <person name="Peterson D.G."/>
            <person name="Frelichowski J.E."/>
            <person name="Scheffler J.A."/>
            <person name="Scheffler B.E."/>
            <person name="Wendel J.F."/>
        </authorList>
    </citation>
    <scope>NUCLEOTIDE SEQUENCE [LARGE SCALE GENOMIC DNA]</scope>
    <source>
        <strain evidence="1">8</strain>
        <tissue evidence="1">Leaf</tissue>
    </source>
</reference>
<dbReference type="EMBL" id="JABEZZ010000004">
    <property type="protein sequence ID" value="MBA0583700.1"/>
    <property type="molecule type" value="Genomic_DNA"/>
</dbReference>
<accession>A0A7J8P3T3</accession>
<comment type="caution">
    <text evidence="1">The sequence shown here is derived from an EMBL/GenBank/DDBJ whole genome shotgun (WGS) entry which is preliminary data.</text>
</comment>
<evidence type="ECO:0000313" key="2">
    <source>
        <dbReference type="Proteomes" id="UP000593578"/>
    </source>
</evidence>
<protein>
    <submittedName>
        <fullName evidence="1">Uncharacterized protein</fullName>
    </submittedName>
</protein>
<proteinExistence type="predicted"/>
<organism evidence="1 2">
    <name type="scientific">Gossypium raimondii</name>
    <name type="common">Peruvian cotton</name>
    <name type="synonym">Gossypium klotzschianum subsp. raimondii</name>
    <dbReference type="NCBI Taxonomy" id="29730"/>
    <lineage>
        <taxon>Eukaryota</taxon>
        <taxon>Viridiplantae</taxon>
        <taxon>Streptophyta</taxon>
        <taxon>Embryophyta</taxon>
        <taxon>Tracheophyta</taxon>
        <taxon>Spermatophyta</taxon>
        <taxon>Magnoliopsida</taxon>
        <taxon>eudicotyledons</taxon>
        <taxon>Gunneridae</taxon>
        <taxon>Pentapetalae</taxon>
        <taxon>rosids</taxon>
        <taxon>malvids</taxon>
        <taxon>Malvales</taxon>
        <taxon>Malvaceae</taxon>
        <taxon>Malvoideae</taxon>
        <taxon>Gossypium</taxon>
    </lineage>
</organism>